<gene>
    <name evidence="2" type="ORF">NEQG_01665</name>
</gene>
<reference evidence="2" key="1">
    <citation type="submission" date="2011-01" db="EMBL/GenBank/DDBJ databases">
        <title>The Genome Sequence of Nematocida parisii strain ERTm3.</title>
        <authorList>
            <consortium name="The Broad Institute Genome Sequencing Platform"/>
            <consortium name="The Broad Institute Genome Sequencing Center for Infectious Disease"/>
            <person name="Cuomo C."/>
            <person name="Troemel E."/>
            <person name="Young S.K."/>
            <person name="Zeng Q."/>
            <person name="Gargeya S."/>
            <person name="Fitzgerald M."/>
            <person name="Haas B."/>
            <person name="Abouelleil A."/>
            <person name="Alvarado L."/>
            <person name="Arachchi H.M."/>
            <person name="Berlin A."/>
            <person name="Chapman S.B."/>
            <person name="Gearin G."/>
            <person name="Goldberg J."/>
            <person name="Griggs A."/>
            <person name="Gujja S."/>
            <person name="Hansen M."/>
            <person name="Heiman D."/>
            <person name="Howarth C."/>
            <person name="Larimer J."/>
            <person name="Lui A."/>
            <person name="MacDonald P.J.P."/>
            <person name="McCowen C."/>
            <person name="Montmayeur A."/>
            <person name="Murphy C."/>
            <person name="Neiman D."/>
            <person name="Pearson M."/>
            <person name="Priest M."/>
            <person name="Roberts A."/>
            <person name="Saif S."/>
            <person name="Shea T."/>
            <person name="Sisk P."/>
            <person name="Stolte C."/>
            <person name="Sykes S."/>
            <person name="Wortman J."/>
            <person name="Nusbaum C."/>
            <person name="Birren B."/>
        </authorList>
    </citation>
    <scope>NUCLEOTIDE SEQUENCE</scope>
    <source>
        <strain evidence="2">ERTm3</strain>
    </source>
</reference>
<dbReference type="EMBL" id="GL870879">
    <property type="protein sequence ID" value="EIJ88221.1"/>
    <property type="molecule type" value="Genomic_DNA"/>
</dbReference>
<name>I3EG74_NEMP3</name>
<protein>
    <submittedName>
        <fullName evidence="2">Uncharacterized protein</fullName>
    </submittedName>
</protein>
<dbReference type="OrthoDB" id="2187797at2759"/>
<organism evidence="2 3">
    <name type="scientific">Nematocida parisii (strain ERTm3)</name>
    <name type="common">Nematode killer fungus</name>
    <dbReference type="NCBI Taxonomy" id="935791"/>
    <lineage>
        <taxon>Eukaryota</taxon>
        <taxon>Fungi</taxon>
        <taxon>Fungi incertae sedis</taxon>
        <taxon>Microsporidia</taxon>
        <taxon>Nematocida</taxon>
    </lineage>
</organism>
<dbReference type="InParanoid" id="I3EG74"/>
<evidence type="ECO:0000313" key="3">
    <source>
        <dbReference type="Proteomes" id="UP000002872"/>
    </source>
</evidence>
<proteinExistence type="predicted"/>
<dbReference type="AlphaFoldDB" id="I3EG74"/>
<evidence type="ECO:0000256" key="1">
    <source>
        <dbReference type="SAM" id="MobiDB-lite"/>
    </source>
</evidence>
<sequence length="314" mass="35441">MARPRREKQQIKPPGQALALSQEILAGLRRNSHQQVSMDEDSMENIDAYWNMANKELEEMERKQYEDISMLDSLQSILHTSTPEKSPVIETEEEKRPCTTAPAQPPRRSFDEEFQDSLQNVVLTGFSDSDEEILPKGKETKDSATNTLPTEEAAAEISPTKKIHEYSRAIDEGIELSNISVDGDKSVCLGRKKRKYVRKSKTISPYKLLYKECAKTSTEILNFTAHGLNLQTIHIKAYSFKKIDSNCIYYITRGSVIVEDPSVSSDQAEEVFYKNKSFIGRRLKAGAVFNNTCPTVIYNPAQQVCTLVGFTNAI</sequence>
<accession>I3EG74</accession>
<dbReference type="HOGENOM" id="CLU_885935_0_0_1"/>
<evidence type="ECO:0000313" key="2">
    <source>
        <dbReference type="EMBL" id="EIJ88221.1"/>
    </source>
</evidence>
<feature type="region of interest" description="Disordered" evidence="1">
    <location>
        <begin position="81"/>
        <end position="108"/>
    </location>
</feature>
<dbReference type="VEuPathDB" id="MicrosporidiaDB:NEQG_01665"/>
<dbReference type="OMA" id="ENIDAYW"/>
<dbReference type="Proteomes" id="UP000002872">
    <property type="component" value="Unassembled WGS sequence"/>
</dbReference>
<keyword evidence="3" id="KW-1185">Reference proteome</keyword>